<dbReference type="GO" id="GO:0016020">
    <property type="term" value="C:membrane"/>
    <property type="evidence" value="ECO:0007669"/>
    <property type="project" value="UniProtKB-SubCell"/>
</dbReference>
<evidence type="ECO:0000313" key="8">
    <source>
        <dbReference type="Proteomes" id="UP000001940"/>
    </source>
</evidence>
<evidence type="ECO:0000256" key="6">
    <source>
        <dbReference type="SAM" id="Phobius"/>
    </source>
</evidence>
<evidence type="ECO:0000256" key="1">
    <source>
        <dbReference type="ARBA" id="ARBA00004606"/>
    </source>
</evidence>
<evidence type="ECO:0000256" key="2">
    <source>
        <dbReference type="ARBA" id="ARBA00022676"/>
    </source>
</evidence>
<keyword evidence="4 6" id="KW-0472">Membrane</keyword>
<dbReference type="EMBL" id="BX284604">
    <property type="protein sequence ID" value="CDX47438.1"/>
    <property type="molecule type" value="Genomic_DNA"/>
</dbReference>
<gene>
    <name evidence="7" type="ORF">CELE_Y51H4A.25</name>
    <name evidence="7 9" type="ORF">Y51H4A.25</name>
</gene>
<comment type="subcellular location">
    <subcellularLocation>
        <location evidence="1">Membrane</location>
        <topology evidence="1">Single-pass type II membrane protein</topology>
    </subcellularLocation>
</comment>
<dbReference type="FunCoup" id="A0A078BPF3">
    <property type="interactions" value="20"/>
</dbReference>
<dbReference type="OMA" id="QHIDCGR"/>
<evidence type="ECO:0000313" key="7">
    <source>
        <dbReference type="EMBL" id="CDX47438.1"/>
    </source>
</evidence>
<dbReference type="GO" id="GO:0016757">
    <property type="term" value="F:glycosyltransferase activity"/>
    <property type="evidence" value="ECO:0007669"/>
    <property type="project" value="UniProtKB-KW"/>
</dbReference>
<evidence type="ECO:0000256" key="5">
    <source>
        <dbReference type="ARBA" id="ARBA00023180"/>
    </source>
</evidence>
<dbReference type="CTD" id="190159"/>
<dbReference type="WormBase" id="Y51H4A.25e">
    <property type="protein sequence ID" value="CE50016"/>
    <property type="gene ID" value="WBGene00013119"/>
</dbReference>
<dbReference type="eggNOG" id="KOG0799">
    <property type="taxonomic scope" value="Eukaryota"/>
</dbReference>
<reference evidence="7 8" key="1">
    <citation type="journal article" date="1998" name="Science">
        <title>Genome sequence of the nematode C. elegans: a platform for investigating biology.</title>
        <authorList>
            <consortium name="The C. elegans sequencing consortium"/>
            <person name="Sulson J.E."/>
            <person name="Waterston R."/>
        </authorList>
    </citation>
    <scope>NUCLEOTIDE SEQUENCE [LARGE SCALE GENOMIC DNA]</scope>
    <source>
        <strain evidence="7 8">Bristol N2</strain>
    </source>
</reference>
<dbReference type="RefSeq" id="NP_001294097.1">
    <property type="nucleotide sequence ID" value="NM_001307168.1"/>
</dbReference>
<evidence type="ECO:0000313" key="9">
    <source>
        <dbReference type="WormBase" id="Y51H4A.25e"/>
    </source>
</evidence>
<dbReference type="ExpressionAtlas" id="A0A078BPF3">
    <property type="expression patterns" value="baseline and differential"/>
</dbReference>
<dbReference type="InterPro" id="IPR003406">
    <property type="entry name" value="Glyco_trans_14"/>
</dbReference>
<dbReference type="AlphaFoldDB" id="A0A078BPF3"/>
<dbReference type="GeneID" id="190159"/>
<dbReference type="PANTHER" id="PTHR46671">
    <property type="entry name" value="PROTEIN CBG11221"/>
    <property type="match status" value="1"/>
</dbReference>
<dbReference type="Bgee" id="WBGene00013119">
    <property type="expression patterns" value="Expressed in larva and 3 other cell types or tissues"/>
</dbReference>
<sequence length="563" mass="65957">MQQGNPRIWKINIKNTNASIHLIQFLPTLLTKHQKSVCYLLHFLSLKISKMPRMKHFHEPFDEKEALIDENCNDVEIVPTFKYPKRKRTFPTVTKLPKYLLLFFGSTVICLCIFYISRPQLNDNFDPNISDKRKIRIYEDIIDAMRNRKKSGNFYIKRPETQHVDCGRILNGDKEYLQTFSNNNRIPLIKNSYLNMSCSSLQSRIQPEQFNFKTFKSGSVAFARIVFEDYEFIEKQVQMSWHPDNVFCFVIDTKSSKEFKTNMKKLADCFENIIVLPSKHSFDSSGHNQNLGHTECMQSLLQFENWTYLLLLQNHDVISKSVYELARIFEILGGANDVNIGKEIDQRRVPGLKWDPKNLKLFRNESGLDDELLKKPMKIASGYVQASLSRAAVEWLINTVDLTLFINQFDRTKYGGDEQLISSFQVNSQFEMPGHFTDECSKYRYGHDQISRMTQWAGGDVKRCASKTIRHGICLIGIEDFRAVSEMPVIMFNKMLPSFDYSIIDCTAELLFNRTFLNQTNIKLNEKYYEEMVTVIYHKDHKNPGYHLNCTPSHQYWKYENYL</sequence>
<evidence type="ECO:0000256" key="4">
    <source>
        <dbReference type="ARBA" id="ARBA00023136"/>
    </source>
</evidence>
<keyword evidence="5" id="KW-0325">Glycoprotein</keyword>
<dbReference type="InParanoid" id="A0A078BPF3"/>
<dbReference type="OrthoDB" id="2019572at2759"/>
<protein>
    <submittedName>
        <fullName evidence="7">EGF-like domain-containing protein</fullName>
    </submittedName>
</protein>
<dbReference type="AGR" id="WB:WBGene00013119"/>
<dbReference type="Proteomes" id="UP000001940">
    <property type="component" value="Chromosome IV"/>
</dbReference>
<feature type="transmembrane region" description="Helical" evidence="6">
    <location>
        <begin position="96"/>
        <end position="116"/>
    </location>
</feature>
<evidence type="ECO:0000256" key="3">
    <source>
        <dbReference type="ARBA" id="ARBA00022679"/>
    </source>
</evidence>
<name>A0A078BPF3_CAEEL</name>
<keyword evidence="2" id="KW-0328">Glycosyltransferase</keyword>
<dbReference type="PANTHER" id="PTHR46671:SF4">
    <property type="entry name" value="EGF-LIKE DOMAIN-CONTAINING PROTEIN-RELATED"/>
    <property type="match status" value="1"/>
</dbReference>
<organism evidence="7 8">
    <name type="scientific">Caenorhabditis elegans</name>
    <dbReference type="NCBI Taxonomy" id="6239"/>
    <lineage>
        <taxon>Eukaryota</taxon>
        <taxon>Metazoa</taxon>
        <taxon>Ecdysozoa</taxon>
        <taxon>Nematoda</taxon>
        <taxon>Chromadorea</taxon>
        <taxon>Rhabditida</taxon>
        <taxon>Rhabditina</taxon>
        <taxon>Rhabditomorpha</taxon>
        <taxon>Rhabditoidea</taxon>
        <taxon>Rhabditidae</taxon>
        <taxon>Peloderinae</taxon>
        <taxon>Caenorhabditis</taxon>
    </lineage>
</organism>
<keyword evidence="3" id="KW-0808">Transferase</keyword>
<dbReference type="SMR" id="A0A078BPF3"/>
<proteinExistence type="predicted"/>
<keyword evidence="8" id="KW-1185">Reference proteome</keyword>
<dbReference type="Pfam" id="PF02485">
    <property type="entry name" value="Branch"/>
    <property type="match status" value="1"/>
</dbReference>
<keyword evidence="6" id="KW-1133">Transmembrane helix</keyword>
<keyword evidence="6" id="KW-0812">Transmembrane</keyword>
<accession>A0A078BPF3</accession>